<sequence length="98" mass="11581">MLVLDFLQLINDINKNTQFFYRHDQEIRALTLVRVEANDGQSRLVIATAVREKSLHQWELLVLLNQSDYRQLPIYLEIDQHQQAVFGFKLADGKAWLR</sequence>
<keyword evidence="2" id="KW-1185">Reference proteome</keyword>
<protein>
    <submittedName>
        <fullName evidence="1">Uncharacterized protein</fullName>
    </submittedName>
</protein>
<name>A0ABW4DQQ8_9LACO</name>
<reference evidence="2" key="1">
    <citation type="journal article" date="2019" name="Int. J. Syst. Evol. Microbiol.">
        <title>The Global Catalogue of Microorganisms (GCM) 10K type strain sequencing project: providing services to taxonomists for standard genome sequencing and annotation.</title>
        <authorList>
            <consortium name="The Broad Institute Genomics Platform"/>
            <consortium name="The Broad Institute Genome Sequencing Center for Infectious Disease"/>
            <person name="Wu L."/>
            <person name="Ma J."/>
        </authorList>
    </citation>
    <scope>NUCLEOTIDE SEQUENCE [LARGE SCALE GENOMIC DNA]</scope>
    <source>
        <strain evidence="2">CCM 8951</strain>
    </source>
</reference>
<gene>
    <name evidence="1" type="ORF">ACFQ4L_08805</name>
</gene>
<dbReference type="EMBL" id="JBHTOF010000097">
    <property type="protein sequence ID" value="MFD1466158.1"/>
    <property type="molecule type" value="Genomic_DNA"/>
</dbReference>
<accession>A0ABW4DQQ8</accession>
<proteinExistence type="predicted"/>
<organism evidence="1 2">
    <name type="scientific">Lapidilactobacillus mulanensis</name>
    <dbReference type="NCBI Taxonomy" id="2485999"/>
    <lineage>
        <taxon>Bacteria</taxon>
        <taxon>Bacillati</taxon>
        <taxon>Bacillota</taxon>
        <taxon>Bacilli</taxon>
        <taxon>Lactobacillales</taxon>
        <taxon>Lactobacillaceae</taxon>
        <taxon>Lapidilactobacillus</taxon>
    </lineage>
</organism>
<dbReference type="RefSeq" id="WP_125577231.1">
    <property type="nucleotide sequence ID" value="NZ_JBHTOF010000097.1"/>
</dbReference>
<dbReference type="Proteomes" id="UP001597244">
    <property type="component" value="Unassembled WGS sequence"/>
</dbReference>
<evidence type="ECO:0000313" key="1">
    <source>
        <dbReference type="EMBL" id="MFD1466158.1"/>
    </source>
</evidence>
<comment type="caution">
    <text evidence="1">The sequence shown here is derived from an EMBL/GenBank/DDBJ whole genome shotgun (WGS) entry which is preliminary data.</text>
</comment>
<evidence type="ECO:0000313" key="2">
    <source>
        <dbReference type="Proteomes" id="UP001597244"/>
    </source>
</evidence>